<dbReference type="InterPro" id="IPR001005">
    <property type="entry name" value="SANT/Myb"/>
</dbReference>
<feature type="compositionally biased region" description="Basic and acidic residues" evidence="2">
    <location>
        <begin position="580"/>
        <end position="593"/>
    </location>
</feature>
<keyword evidence="1" id="KW-0175">Coiled coil</keyword>
<feature type="compositionally biased region" description="Pro residues" evidence="2">
    <location>
        <begin position="115"/>
        <end position="126"/>
    </location>
</feature>
<feature type="compositionally biased region" description="Basic and acidic residues" evidence="2">
    <location>
        <begin position="531"/>
        <end position="542"/>
    </location>
</feature>
<dbReference type="InterPro" id="IPR017930">
    <property type="entry name" value="Myb_dom"/>
</dbReference>
<feature type="compositionally biased region" description="Low complexity" evidence="2">
    <location>
        <begin position="360"/>
        <end position="386"/>
    </location>
</feature>
<dbReference type="OrthoDB" id="2143914at2759"/>
<feature type="region of interest" description="Disordered" evidence="2">
    <location>
        <begin position="492"/>
        <end position="593"/>
    </location>
</feature>
<dbReference type="OMA" id="YLESIIW"/>
<dbReference type="PANTHER" id="PTHR33472">
    <property type="entry name" value="OS01G0106600 PROTEIN"/>
    <property type="match status" value="1"/>
</dbReference>
<dbReference type="STRING" id="13706.A0A1X2H209"/>
<feature type="compositionally biased region" description="Polar residues" evidence="2">
    <location>
        <begin position="34"/>
        <end position="53"/>
    </location>
</feature>
<evidence type="ECO:0000256" key="1">
    <source>
        <dbReference type="SAM" id="Coils"/>
    </source>
</evidence>
<feature type="compositionally biased region" description="Basic and acidic residues" evidence="2">
    <location>
        <begin position="423"/>
        <end position="440"/>
    </location>
</feature>
<dbReference type="PROSITE" id="PS51294">
    <property type="entry name" value="HTH_MYB"/>
    <property type="match status" value="1"/>
</dbReference>
<dbReference type="InterPro" id="IPR009057">
    <property type="entry name" value="Homeodomain-like_sf"/>
</dbReference>
<dbReference type="SMART" id="SM00717">
    <property type="entry name" value="SANT"/>
    <property type="match status" value="1"/>
</dbReference>
<dbReference type="EMBL" id="MCGN01000010">
    <property type="protein sequence ID" value="ORY91830.1"/>
    <property type="molecule type" value="Genomic_DNA"/>
</dbReference>
<dbReference type="AlphaFoldDB" id="A0A1X2H209"/>
<evidence type="ECO:0000313" key="5">
    <source>
        <dbReference type="EMBL" id="ORY91830.1"/>
    </source>
</evidence>
<reference evidence="5 6" key="1">
    <citation type="submission" date="2016-07" db="EMBL/GenBank/DDBJ databases">
        <title>Pervasive Adenine N6-methylation of Active Genes in Fungi.</title>
        <authorList>
            <consortium name="DOE Joint Genome Institute"/>
            <person name="Mondo S.J."/>
            <person name="Dannebaum R.O."/>
            <person name="Kuo R.C."/>
            <person name="Labutti K."/>
            <person name="Haridas S."/>
            <person name="Kuo A."/>
            <person name="Salamov A."/>
            <person name="Ahrendt S.R."/>
            <person name="Lipzen A."/>
            <person name="Sullivan W."/>
            <person name="Andreopoulos W.B."/>
            <person name="Clum A."/>
            <person name="Lindquist E."/>
            <person name="Daum C."/>
            <person name="Ramamoorthy G.K."/>
            <person name="Gryganskyi A."/>
            <person name="Culley D."/>
            <person name="Magnuson J.K."/>
            <person name="James T.Y."/>
            <person name="O'Malley M.A."/>
            <person name="Stajich J.E."/>
            <person name="Spatafora J.W."/>
            <person name="Visel A."/>
            <person name="Grigoriev I.V."/>
        </authorList>
    </citation>
    <scope>NUCLEOTIDE SEQUENCE [LARGE SCALE GENOMIC DNA]</scope>
    <source>
        <strain evidence="5 6">NRRL 2496</strain>
    </source>
</reference>
<proteinExistence type="predicted"/>
<dbReference type="PANTHER" id="PTHR33472:SF28">
    <property type="entry name" value="BROMO AND FHA DOMAIN-CONTAINING PROTEIN DDB_G0267958"/>
    <property type="match status" value="1"/>
</dbReference>
<feature type="compositionally biased region" description="Basic and acidic residues" evidence="2">
    <location>
        <begin position="341"/>
        <end position="359"/>
    </location>
</feature>
<feature type="region of interest" description="Disordered" evidence="2">
    <location>
        <begin position="294"/>
        <end position="389"/>
    </location>
</feature>
<feature type="compositionally biased region" description="Basic and acidic residues" evidence="2">
    <location>
        <begin position="294"/>
        <end position="306"/>
    </location>
</feature>
<dbReference type="Gene3D" id="1.10.10.60">
    <property type="entry name" value="Homeodomain-like"/>
    <property type="match status" value="1"/>
</dbReference>
<accession>A0A1X2H209</accession>
<dbReference type="SUPFAM" id="SSF46689">
    <property type="entry name" value="Homeodomain-like"/>
    <property type="match status" value="1"/>
</dbReference>
<feature type="compositionally biased region" description="Pro residues" evidence="2">
    <location>
        <begin position="562"/>
        <end position="576"/>
    </location>
</feature>
<sequence>MYNPTTSRLRDATATVRTRSPLGTPPLSARDAEQPQSDSGSPSTNPSAVNFTPTDQLDHIFQSVRQQIDRWGENAKWKLDLVLLDSNGNPIHTDQSQHPPPPAQQQPHHHHPLAMPRPSPIAPRPFPMEYAASPPPPPPAATSHPNESWQYTNELQHQLKAAHDRQRYLEDIIRSQAAQIEQAQIYGPDTNKAIETMRSVYMMAENEQKLQHLVETKMLHKNMEALSRKLKRMSTTLQNIETMKLPPEDAKLDREKLLEERKLIRRKLHLAELRLSARDAELEYLYDVVRSHESHPSSYYPHHEASPKISVQSPTPQKAPLSPSARRGTPYLFQQQYSPKMRHDIKPPNKHKEQKEQQHQHQQSQPQPQTTAPEQSTSSSAASTHSPQRHNQYLSALESLGIVADRMLSDPEFNNHPTKGKAKNHEGEPPPDAKRSKRSIDSANALLSMPNLMFPKQNSQNDDVKMEEIAETYEWTSDRDNVLSKAVEKYGTDNWEDVSKMVPNSTPADCEQRWHSRLNASESPSIAALIDRPEQKQQEQRHYSPHATPPLAPQPEEGMGPPLLPSEPGYRPPSPASTPKRAERPPHEIHHPL</sequence>
<evidence type="ECO:0000259" key="4">
    <source>
        <dbReference type="PROSITE" id="PS51294"/>
    </source>
</evidence>
<dbReference type="Pfam" id="PF00249">
    <property type="entry name" value="Myb_DNA-binding"/>
    <property type="match status" value="1"/>
</dbReference>
<feature type="domain" description="Myb-like" evidence="3">
    <location>
        <begin position="475"/>
        <end position="518"/>
    </location>
</feature>
<feature type="coiled-coil region" evidence="1">
    <location>
        <begin position="223"/>
        <end position="274"/>
    </location>
</feature>
<feature type="region of interest" description="Disordered" evidence="2">
    <location>
        <begin position="88"/>
        <end position="147"/>
    </location>
</feature>
<evidence type="ECO:0000259" key="3">
    <source>
        <dbReference type="PROSITE" id="PS50090"/>
    </source>
</evidence>
<feature type="domain" description="HTH myb-type" evidence="4">
    <location>
        <begin position="475"/>
        <end position="522"/>
    </location>
</feature>
<comment type="caution">
    <text evidence="5">The sequence shown here is derived from an EMBL/GenBank/DDBJ whole genome shotgun (WGS) entry which is preliminary data.</text>
</comment>
<feature type="region of interest" description="Disordered" evidence="2">
    <location>
        <begin position="409"/>
        <end position="441"/>
    </location>
</feature>
<evidence type="ECO:0000313" key="6">
    <source>
        <dbReference type="Proteomes" id="UP000242180"/>
    </source>
</evidence>
<keyword evidence="6" id="KW-1185">Reference proteome</keyword>
<protein>
    <submittedName>
        <fullName evidence="5">Uncharacterized protein</fullName>
    </submittedName>
</protein>
<name>A0A1X2H209_SYNRA</name>
<feature type="region of interest" description="Disordered" evidence="2">
    <location>
        <begin position="1"/>
        <end position="53"/>
    </location>
</feature>
<dbReference type="PROSITE" id="PS50090">
    <property type="entry name" value="MYB_LIKE"/>
    <property type="match status" value="1"/>
</dbReference>
<organism evidence="5 6">
    <name type="scientific">Syncephalastrum racemosum</name>
    <name type="common">Filamentous fungus</name>
    <dbReference type="NCBI Taxonomy" id="13706"/>
    <lineage>
        <taxon>Eukaryota</taxon>
        <taxon>Fungi</taxon>
        <taxon>Fungi incertae sedis</taxon>
        <taxon>Mucoromycota</taxon>
        <taxon>Mucoromycotina</taxon>
        <taxon>Mucoromycetes</taxon>
        <taxon>Mucorales</taxon>
        <taxon>Syncephalastraceae</taxon>
        <taxon>Syncephalastrum</taxon>
    </lineage>
</organism>
<dbReference type="Proteomes" id="UP000242180">
    <property type="component" value="Unassembled WGS sequence"/>
</dbReference>
<gene>
    <name evidence="5" type="ORF">BCR43DRAFT_497355</name>
</gene>
<dbReference type="CDD" id="cd00167">
    <property type="entry name" value="SANT"/>
    <property type="match status" value="1"/>
</dbReference>
<evidence type="ECO:0000256" key="2">
    <source>
        <dbReference type="SAM" id="MobiDB-lite"/>
    </source>
</evidence>
<dbReference type="InParanoid" id="A0A1X2H209"/>